<dbReference type="AlphaFoldDB" id="A0AA39RIH7"/>
<keyword evidence="2" id="KW-1185">Reference proteome</keyword>
<name>A0AA39RIH7_ACESA</name>
<dbReference type="EMBL" id="JAUESC010000387">
    <property type="protein sequence ID" value="KAK0574838.1"/>
    <property type="molecule type" value="Genomic_DNA"/>
</dbReference>
<proteinExistence type="predicted"/>
<gene>
    <name evidence="1" type="ORF">LWI29_029934</name>
</gene>
<sequence>MSYRVFGSAIIAESNAQFPDTGTGALHFGGHDELFLGIKTKSLLHSPAKIQWGMPLSNNVTFESYVLYKITLPKLLTMSEFIYFLVCHKSYT</sequence>
<protein>
    <submittedName>
        <fullName evidence="1">Uncharacterized protein</fullName>
    </submittedName>
</protein>
<comment type="caution">
    <text evidence="1">The sequence shown here is derived from an EMBL/GenBank/DDBJ whole genome shotgun (WGS) entry which is preliminary data.</text>
</comment>
<organism evidence="1 2">
    <name type="scientific">Acer saccharum</name>
    <name type="common">Sugar maple</name>
    <dbReference type="NCBI Taxonomy" id="4024"/>
    <lineage>
        <taxon>Eukaryota</taxon>
        <taxon>Viridiplantae</taxon>
        <taxon>Streptophyta</taxon>
        <taxon>Embryophyta</taxon>
        <taxon>Tracheophyta</taxon>
        <taxon>Spermatophyta</taxon>
        <taxon>Magnoliopsida</taxon>
        <taxon>eudicotyledons</taxon>
        <taxon>Gunneridae</taxon>
        <taxon>Pentapetalae</taxon>
        <taxon>rosids</taxon>
        <taxon>malvids</taxon>
        <taxon>Sapindales</taxon>
        <taxon>Sapindaceae</taxon>
        <taxon>Hippocastanoideae</taxon>
        <taxon>Acereae</taxon>
        <taxon>Acer</taxon>
    </lineage>
</organism>
<reference evidence="1" key="2">
    <citation type="submission" date="2023-06" db="EMBL/GenBank/DDBJ databases">
        <authorList>
            <person name="Swenson N.G."/>
            <person name="Wegrzyn J.L."/>
            <person name="Mcevoy S.L."/>
        </authorList>
    </citation>
    <scope>NUCLEOTIDE SEQUENCE</scope>
    <source>
        <strain evidence="1">NS2018</strain>
        <tissue evidence="1">Leaf</tissue>
    </source>
</reference>
<reference evidence="1" key="1">
    <citation type="journal article" date="2022" name="Plant J.">
        <title>Strategies of tolerance reflected in two North American maple genomes.</title>
        <authorList>
            <person name="McEvoy S.L."/>
            <person name="Sezen U.U."/>
            <person name="Trouern-Trend A."/>
            <person name="McMahon S.M."/>
            <person name="Schaberg P.G."/>
            <person name="Yang J."/>
            <person name="Wegrzyn J.L."/>
            <person name="Swenson N.G."/>
        </authorList>
    </citation>
    <scope>NUCLEOTIDE SEQUENCE</scope>
    <source>
        <strain evidence="1">NS2018</strain>
    </source>
</reference>
<accession>A0AA39RIH7</accession>
<evidence type="ECO:0000313" key="1">
    <source>
        <dbReference type="EMBL" id="KAK0574838.1"/>
    </source>
</evidence>
<evidence type="ECO:0000313" key="2">
    <source>
        <dbReference type="Proteomes" id="UP001168877"/>
    </source>
</evidence>
<dbReference type="Proteomes" id="UP001168877">
    <property type="component" value="Unassembled WGS sequence"/>
</dbReference>